<organism evidence="1 2">
    <name type="scientific">Phlyctema vagabunda</name>
    <dbReference type="NCBI Taxonomy" id="108571"/>
    <lineage>
        <taxon>Eukaryota</taxon>
        <taxon>Fungi</taxon>
        <taxon>Dikarya</taxon>
        <taxon>Ascomycota</taxon>
        <taxon>Pezizomycotina</taxon>
        <taxon>Leotiomycetes</taxon>
        <taxon>Helotiales</taxon>
        <taxon>Dermateaceae</taxon>
        <taxon>Phlyctema</taxon>
    </lineage>
</organism>
<evidence type="ECO:0000313" key="1">
    <source>
        <dbReference type="EMBL" id="KAL3417096.1"/>
    </source>
</evidence>
<keyword evidence="2" id="KW-1185">Reference proteome</keyword>
<name>A0ABR4P1V8_9HELO</name>
<accession>A0ABR4P1V8</accession>
<reference evidence="1 2" key="1">
    <citation type="submission" date="2024-06" db="EMBL/GenBank/DDBJ databases">
        <title>Complete genome of Phlyctema vagabunda strain 19-DSS-EL-015.</title>
        <authorList>
            <person name="Fiorenzani C."/>
        </authorList>
    </citation>
    <scope>NUCLEOTIDE SEQUENCE [LARGE SCALE GENOMIC DNA]</scope>
    <source>
        <strain evidence="1 2">19-DSS-EL-015</strain>
    </source>
</reference>
<proteinExistence type="predicted"/>
<dbReference type="Proteomes" id="UP001629113">
    <property type="component" value="Unassembled WGS sequence"/>
</dbReference>
<dbReference type="EMBL" id="JBFCZG010000011">
    <property type="protein sequence ID" value="KAL3417096.1"/>
    <property type="molecule type" value="Genomic_DNA"/>
</dbReference>
<evidence type="ECO:0000313" key="2">
    <source>
        <dbReference type="Proteomes" id="UP001629113"/>
    </source>
</evidence>
<gene>
    <name evidence="1" type="ORF">PVAG01_11096</name>
</gene>
<comment type="caution">
    <text evidence="1">The sequence shown here is derived from an EMBL/GenBank/DDBJ whole genome shotgun (WGS) entry which is preliminary data.</text>
</comment>
<protein>
    <submittedName>
        <fullName evidence="1">Uncharacterized protein</fullName>
    </submittedName>
</protein>
<sequence>MSGSIPKSSLLFNSRSTGAQSIIEQHKTHRKRRCSHLRSASGRCHGSEMASQAKDQLEQCLLFGVILPIYRIEVIISMFDILSTERELLDSTL</sequence>